<dbReference type="GO" id="GO:0005886">
    <property type="term" value="C:plasma membrane"/>
    <property type="evidence" value="ECO:0007669"/>
    <property type="project" value="UniProtKB-SubCell"/>
</dbReference>
<dbReference type="Pfam" id="PF03330">
    <property type="entry name" value="DPBB_1"/>
    <property type="match status" value="1"/>
</dbReference>
<dbReference type="EMBL" id="LNTY01000060">
    <property type="protein sequence ID" value="KXF79828.1"/>
    <property type="molecule type" value="Genomic_DNA"/>
</dbReference>
<comment type="caution">
    <text evidence="7">The sequence shown here is derived from an EMBL/GenBank/DDBJ whole genome shotgun (WGS) entry which is preliminary data.</text>
</comment>
<dbReference type="InterPro" id="IPR009009">
    <property type="entry name" value="RlpA-like_DPBB"/>
</dbReference>
<dbReference type="PANTHER" id="PTHR34183:SF1">
    <property type="entry name" value="ENDOLYTIC PEPTIDOGLYCAN TRANSGLYCOSYLASE RLPA"/>
    <property type="match status" value="1"/>
</dbReference>
<evidence type="ECO:0000256" key="1">
    <source>
        <dbReference type="ARBA" id="ARBA00022729"/>
    </source>
</evidence>
<dbReference type="STRING" id="294935.ATN88_13135"/>
<keyword evidence="3 4" id="KW-0961">Cell wall biogenesis/degradation</keyword>
<dbReference type="InterPro" id="IPR034718">
    <property type="entry name" value="RlpA"/>
</dbReference>
<proteinExistence type="inferred from homology"/>
<dbReference type="InterPro" id="IPR007730">
    <property type="entry name" value="SPOR-like_dom"/>
</dbReference>
<dbReference type="PROSITE" id="PS51724">
    <property type="entry name" value="SPOR"/>
    <property type="match status" value="1"/>
</dbReference>
<feature type="domain" description="SPOR" evidence="6">
    <location>
        <begin position="182"/>
        <end position="258"/>
    </location>
</feature>
<dbReference type="PANTHER" id="PTHR34183">
    <property type="entry name" value="ENDOLYTIC PEPTIDOGLYCAN TRANSGLYCOSYLASE RLPA"/>
    <property type="match status" value="1"/>
</dbReference>
<evidence type="ECO:0000256" key="2">
    <source>
        <dbReference type="ARBA" id="ARBA00023239"/>
    </source>
</evidence>
<evidence type="ECO:0000313" key="7">
    <source>
        <dbReference type="EMBL" id="KXF79828.1"/>
    </source>
</evidence>
<dbReference type="RefSeq" id="WP_067420079.1">
    <property type="nucleotide sequence ID" value="NZ_LNTY01000060.1"/>
</dbReference>
<keyword evidence="4" id="KW-0472">Membrane</keyword>
<dbReference type="EC" id="4.2.2.-" evidence="4"/>
<reference evidence="7 8" key="1">
    <citation type="submission" date="2015-11" db="EMBL/GenBank/DDBJ databases">
        <title>Genomic Taxonomy of the Vibrionaceae.</title>
        <authorList>
            <person name="Gomez-Gil B."/>
            <person name="Enciso-Ibarra J."/>
        </authorList>
    </citation>
    <scope>NUCLEOTIDE SEQUENCE [LARGE SCALE GENOMIC DNA]</scope>
    <source>
        <strain evidence="7 8">CAIM 912</strain>
    </source>
</reference>
<dbReference type="NCBIfam" id="TIGR00413">
    <property type="entry name" value="rlpA"/>
    <property type="match status" value="1"/>
</dbReference>
<comment type="function">
    <text evidence="4">Lytic transglycosylase with a strong preference for naked glycan strands that lack stem peptides.</text>
</comment>
<dbReference type="CDD" id="cd22268">
    <property type="entry name" value="DPBB_RlpA-like"/>
    <property type="match status" value="1"/>
</dbReference>
<dbReference type="GO" id="GO:0042834">
    <property type="term" value="F:peptidoglycan binding"/>
    <property type="evidence" value="ECO:0007669"/>
    <property type="project" value="InterPro"/>
</dbReference>
<dbReference type="Proteomes" id="UP000070529">
    <property type="component" value="Unassembled WGS sequence"/>
</dbReference>
<dbReference type="GO" id="GO:0009279">
    <property type="term" value="C:cell outer membrane"/>
    <property type="evidence" value="ECO:0007669"/>
    <property type="project" value="TreeGrafter"/>
</dbReference>
<accession>A0A135I320</accession>
<keyword evidence="1" id="KW-0732">Signal</keyword>
<gene>
    <name evidence="4" type="primary">rlpA</name>
    <name evidence="7" type="ORF">ATN88_13135</name>
</gene>
<evidence type="ECO:0000256" key="3">
    <source>
        <dbReference type="ARBA" id="ARBA00023316"/>
    </source>
</evidence>
<dbReference type="GO" id="GO:0008932">
    <property type="term" value="F:lytic endotransglycosylase activity"/>
    <property type="evidence" value="ECO:0007669"/>
    <property type="project" value="UniProtKB-UniRule"/>
</dbReference>
<comment type="subcellular location">
    <subcellularLocation>
        <location evidence="4">Cell membrane</location>
        <topology evidence="4">Lipid-anchor</topology>
    </subcellularLocation>
</comment>
<evidence type="ECO:0000313" key="8">
    <source>
        <dbReference type="Proteomes" id="UP000070529"/>
    </source>
</evidence>
<protein>
    <recommendedName>
        <fullName evidence="4">Endolytic peptidoglycan transglycosylase RlpA</fullName>
        <ecNumber evidence="4">4.2.2.-</ecNumber>
    </recommendedName>
</protein>
<dbReference type="GO" id="GO:0071555">
    <property type="term" value="P:cell wall organization"/>
    <property type="evidence" value="ECO:0007669"/>
    <property type="project" value="UniProtKB-KW"/>
</dbReference>
<dbReference type="Gene3D" id="2.40.40.10">
    <property type="entry name" value="RlpA-like domain"/>
    <property type="match status" value="1"/>
</dbReference>
<dbReference type="InterPro" id="IPR012997">
    <property type="entry name" value="RplA"/>
</dbReference>
<dbReference type="PROSITE" id="PS51257">
    <property type="entry name" value="PROKAR_LIPOPROTEIN"/>
    <property type="match status" value="1"/>
</dbReference>
<evidence type="ECO:0000256" key="5">
    <source>
        <dbReference type="RuleBase" id="RU003495"/>
    </source>
</evidence>
<sequence>MKKYLVMSVLVLAGCASTENDGRYALAEDTAPEVVPTLQHVEDAEPRYEPYSRAGNKDYTVRGEQYHVMQNPESYSETGIASWYGKKFHGHKTSNGEIYDMYSMSAAHKTLPLPSYVEVENTANGKKAIVRVNDRGPFHEGRIIDLSYAAASKLDVLTTGTAPVKVTLLKVDKPADDTEWQGARLNRYFVQLVAISDKEKAQRAAEAFGKQLDQPTDILQAGNVYRVRLGPFYDYDKTQNAAMRAREHQINEAFVVVEPITNEPTPDLNVSN</sequence>
<comment type="similarity">
    <text evidence="4 5">Belongs to the RlpA family.</text>
</comment>
<dbReference type="OrthoDB" id="9779128at2"/>
<keyword evidence="4" id="KW-0564">Palmitate</keyword>
<keyword evidence="2 4" id="KW-0456">Lyase</keyword>
<evidence type="ECO:0000259" key="6">
    <source>
        <dbReference type="PROSITE" id="PS51724"/>
    </source>
</evidence>
<dbReference type="FunFam" id="2.40.40.10:FF:000003">
    <property type="entry name" value="Endolytic peptidoglycan transglycosylase RlpA"/>
    <property type="match status" value="1"/>
</dbReference>
<dbReference type="SUPFAM" id="SSF50685">
    <property type="entry name" value="Barwin-like endoglucanases"/>
    <property type="match status" value="1"/>
</dbReference>
<keyword evidence="4" id="KW-0449">Lipoprotein</keyword>
<dbReference type="Gene3D" id="3.30.70.1070">
    <property type="entry name" value="Sporulation related repeat"/>
    <property type="match status" value="1"/>
</dbReference>
<organism evidence="7 8">
    <name type="scientific">Enterovibrio coralii</name>
    <dbReference type="NCBI Taxonomy" id="294935"/>
    <lineage>
        <taxon>Bacteria</taxon>
        <taxon>Pseudomonadati</taxon>
        <taxon>Pseudomonadota</taxon>
        <taxon>Gammaproteobacteria</taxon>
        <taxon>Vibrionales</taxon>
        <taxon>Vibrionaceae</taxon>
        <taxon>Enterovibrio</taxon>
    </lineage>
</organism>
<name>A0A135I320_9GAMM</name>
<keyword evidence="8" id="KW-1185">Reference proteome</keyword>
<dbReference type="HAMAP" id="MF_02071">
    <property type="entry name" value="RlpA"/>
    <property type="match status" value="1"/>
</dbReference>
<dbReference type="InterPro" id="IPR036680">
    <property type="entry name" value="SPOR-like_sf"/>
</dbReference>
<dbReference type="AlphaFoldDB" id="A0A135I320"/>
<dbReference type="InterPro" id="IPR036908">
    <property type="entry name" value="RlpA-like_sf"/>
</dbReference>
<dbReference type="Pfam" id="PF05036">
    <property type="entry name" value="SPOR"/>
    <property type="match status" value="1"/>
</dbReference>
<dbReference type="GO" id="GO:0000270">
    <property type="term" value="P:peptidoglycan metabolic process"/>
    <property type="evidence" value="ECO:0007669"/>
    <property type="project" value="UniProtKB-UniRule"/>
</dbReference>
<evidence type="ECO:0000256" key="4">
    <source>
        <dbReference type="HAMAP-Rule" id="MF_02071"/>
    </source>
</evidence>
<keyword evidence="4" id="KW-1003">Cell membrane</keyword>
<dbReference type="SUPFAM" id="SSF110997">
    <property type="entry name" value="Sporulation related repeat"/>
    <property type="match status" value="1"/>
</dbReference>